<dbReference type="AlphaFoldDB" id="A0A9P1A0Y2"/>
<dbReference type="Proteomes" id="UP001152484">
    <property type="component" value="Unassembled WGS sequence"/>
</dbReference>
<dbReference type="PANTHER" id="PTHR31099:SF49">
    <property type="entry name" value="MYOSIN HEAVY CHAIN-LIKE PROTEIN"/>
    <property type="match status" value="1"/>
</dbReference>
<keyword evidence="4" id="KW-1185">Reference proteome</keyword>
<feature type="compositionally biased region" description="Low complexity" evidence="1">
    <location>
        <begin position="331"/>
        <end position="343"/>
    </location>
</feature>
<gene>
    <name evidence="3" type="ORF">CEURO_LOCUS22554</name>
</gene>
<evidence type="ECO:0000256" key="1">
    <source>
        <dbReference type="SAM" id="MobiDB-lite"/>
    </source>
</evidence>
<proteinExistence type="predicted"/>
<evidence type="ECO:0000313" key="4">
    <source>
        <dbReference type="Proteomes" id="UP001152484"/>
    </source>
</evidence>
<name>A0A9P1A0Y2_CUSEU</name>
<feature type="region of interest" description="Disordered" evidence="1">
    <location>
        <begin position="1"/>
        <end position="64"/>
    </location>
</feature>
<dbReference type="Pfam" id="PF04195">
    <property type="entry name" value="Transposase_28"/>
    <property type="match status" value="1"/>
</dbReference>
<evidence type="ECO:0000259" key="2">
    <source>
        <dbReference type="Pfam" id="PF04195"/>
    </source>
</evidence>
<protein>
    <recommendedName>
        <fullName evidence="2">Transposase (putative) gypsy type domain-containing protein</fullName>
    </recommendedName>
</protein>
<feature type="compositionally biased region" description="Acidic residues" evidence="1">
    <location>
        <begin position="668"/>
        <end position="682"/>
    </location>
</feature>
<feature type="region of interest" description="Disordered" evidence="1">
    <location>
        <begin position="654"/>
        <end position="688"/>
    </location>
</feature>
<organism evidence="3 4">
    <name type="scientific">Cuscuta europaea</name>
    <name type="common">European dodder</name>
    <dbReference type="NCBI Taxonomy" id="41803"/>
    <lineage>
        <taxon>Eukaryota</taxon>
        <taxon>Viridiplantae</taxon>
        <taxon>Streptophyta</taxon>
        <taxon>Embryophyta</taxon>
        <taxon>Tracheophyta</taxon>
        <taxon>Spermatophyta</taxon>
        <taxon>Magnoliopsida</taxon>
        <taxon>eudicotyledons</taxon>
        <taxon>Gunneridae</taxon>
        <taxon>Pentapetalae</taxon>
        <taxon>asterids</taxon>
        <taxon>lamiids</taxon>
        <taxon>Solanales</taxon>
        <taxon>Convolvulaceae</taxon>
        <taxon>Cuscuteae</taxon>
        <taxon>Cuscuta</taxon>
        <taxon>Cuscuta subgen. Cuscuta</taxon>
    </lineage>
</organism>
<dbReference type="InterPro" id="IPR007321">
    <property type="entry name" value="Transposase_28"/>
</dbReference>
<feature type="compositionally biased region" description="Basic and acidic residues" evidence="1">
    <location>
        <begin position="654"/>
        <end position="667"/>
    </location>
</feature>
<dbReference type="OrthoDB" id="1752359at2759"/>
<comment type="caution">
    <text evidence="3">The sequence shown here is derived from an EMBL/GenBank/DDBJ whole genome shotgun (WGS) entry which is preliminary data.</text>
</comment>
<dbReference type="PANTHER" id="PTHR31099">
    <property type="entry name" value="OS06G0165300 PROTEIN"/>
    <property type="match status" value="1"/>
</dbReference>
<feature type="domain" description="Transposase (putative) gypsy type" evidence="2">
    <location>
        <begin position="130"/>
        <end position="194"/>
    </location>
</feature>
<dbReference type="EMBL" id="CAMAPE010000082">
    <property type="protein sequence ID" value="CAH9119973.1"/>
    <property type="molecule type" value="Genomic_DNA"/>
</dbReference>
<evidence type="ECO:0000313" key="3">
    <source>
        <dbReference type="EMBL" id="CAH9119973.1"/>
    </source>
</evidence>
<sequence length="688" mass="76944">MSSQLRFYSEMASQGEDHDVEVITVPFVDGSDAATAETRAETEDPFSRSSSSGEDSDDTKSDDELASMAAGCSSDFPRHMLDLRLIRERQQKLTSHNRAEIPALIPDPVDFRLQARLHPMRHTPGMVEVHFDSVRAGLRFPLHSFFVSFFNFYEIVPAQVMPNSYRAMAGFICRCKDVGASPTLDLFHQFFKVAPQQTHGYLATSARTGHILFKGNPTSIKGWKDRFFFVSVPDGLIPRKWNAFPRKSPDPVLTEEIYKDVFAVEKDKCCDIMSYLTPDRLVEAGIAPNPEASMDNSRVLAAGGVEKRKKARKIPQPNPSTTIVPDVGSSQPVQEPQPLQQVPHQDQFDAMLIDDRFGSDQLHQFSKHFQAAQETNMTAGETNIIHLSTQVERISLADPVHEMLEKAGSLASQIWSTSSWFNNFSVPKMPVEQSEECLALAALKVRLYSLQLREARLAKERDLIVAQTSAEQNAADAFAALETERKASVEEKQHLELELGELRVQLGGFQAKVYAVEATLVRFEETASRILDGPAEVKVDLSAVREAFKGSEQFAALKKDYAQQELPATFGAYLDRFSTGDARRSEGVKLLDQDPRGKKFNDSLARSLYVMGCQHILAPFVAKLQEILGRPIKLTDLPQVPIVEAQFEKYQRDLQRVADREAGRESDPLTDSDEEEGDEEENREASGQ</sequence>
<accession>A0A9P1A0Y2</accession>
<reference evidence="3" key="1">
    <citation type="submission" date="2022-07" db="EMBL/GenBank/DDBJ databases">
        <authorList>
            <person name="Macas J."/>
            <person name="Novak P."/>
            <person name="Neumann P."/>
        </authorList>
    </citation>
    <scope>NUCLEOTIDE SEQUENCE</scope>
</reference>
<feature type="region of interest" description="Disordered" evidence="1">
    <location>
        <begin position="306"/>
        <end position="343"/>
    </location>
</feature>